<evidence type="ECO:0000256" key="1">
    <source>
        <dbReference type="SAM" id="Phobius"/>
    </source>
</evidence>
<name>A0ABS1NYT0_9ACTN</name>
<keyword evidence="1" id="KW-0812">Transmembrane</keyword>
<organism evidence="2 3">
    <name type="scientific">Streptomyces musisoli</name>
    <dbReference type="NCBI Taxonomy" id="2802280"/>
    <lineage>
        <taxon>Bacteria</taxon>
        <taxon>Bacillati</taxon>
        <taxon>Actinomycetota</taxon>
        <taxon>Actinomycetes</taxon>
        <taxon>Kitasatosporales</taxon>
        <taxon>Streptomycetaceae</taxon>
        <taxon>Streptomyces</taxon>
    </lineage>
</organism>
<proteinExistence type="predicted"/>
<keyword evidence="1" id="KW-1133">Transmembrane helix</keyword>
<reference evidence="2 3" key="1">
    <citation type="submission" date="2021-01" db="EMBL/GenBank/DDBJ databases">
        <title>WGS of actinomycetes isolated from Thailand.</title>
        <authorList>
            <person name="Thawai C."/>
        </authorList>
    </citation>
    <scope>NUCLEOTIDE SEQUENCE [LARGE SCALE GENOMIC DNA]</scope>
    <source>
        <strain evidence="2 3">CH5-8</strain>
    </source>
</reference>
<keyword evidence="3" id="KW-1185">Reference proteome</keyword>
<feature type="transmembrane region" description="Helical" evidence="1">
    <location>
        <begin position="55"/>
        <end position="75"/>
    </location>
</feature>
<gene>
    <name evidence="2" type="ORF">JK361_10455</name>
</gene>
<dbReference type="EMBL" id="JAERRH010000003">
    <property type="protein sequence ID" value="MBL1105007.1"/>
    <property type="molecule type" value="Genomic_DNA"/>
</dbReference>
<protein>
    <submittedName>
        <fullName evidence="2">Uncharacterized protein</fullName>
    </submittedName>
</protein>
<keyword evidence="1" id="KW-0472">Membrane</keyword>
<dbReference type="Proteomes" id="UP000621386">
    <property type="component" value="Unassembled WGS sequence"/>
</dbReference>
<comment type="caution">
    <text evidence="2">The sequence shown here is derived from an EMBL/GenBank/DDBJ whole genome shotgun (WGS) entry which is preliminary data.</text>
</comment>
<evidence type="ECO:0000313" key="2">
    <source>
        <dbReference type="EMBL" id="MBL1105007.1"/>
    </source>
</evidence>
<accession>A0ABS1NYT0</accession>
<sequence>MSIQGFGGLSAPDVHPVQGVACVTGSSHTSVITLTGLLVACVVNGDTISSVLHQAAWLVVAITILILVQLIAARCRPARPAGSRFL</sequence>
<dbReference type="RefSeq" id="WP_201815450.1">
    <property type="nucleotide sequence ID" value="NZ_JAERRH010000003.1"/>
</dbReference>
<evidence type="ECO:0000313" key="3">
    <source>
        <dbReference type="Proteomes" id="UP000621386"/>
    </source>
</evidence>